<feature type="domain" description="Penicillin-binding protein transpeptidase" evidence="21">
    <location>
        <begin position="321"/>
        <end position="588"/>
    </location>
</feature>
<evidence type="ECO:0000256" key="7">
    <source>
        <dbReference type="ARBA" id="ARBA00022676"/>
    </source>
</evidence>
<comment type="caution">
    <text evidence="23">The sequence shown here is derived from an EMBL/GenBank/DDBJ whole genome shotgun (WGS) entry which is preliminary data.</text>
</comment>
<evidence type="ECO:0000256" key="10">
    <source>
        <dbReference type="ARBA" id="ARBA00022801"/>
    </source>
</evidence>
<evidence type="ECO:0000256" key="3">
    <source>
        <dbReference type="ARBA" id="ARBA00007090"/>
    </source>
</evidence>
<comment type="similarity">
    <text evidence="4">In the N-terminal section; belongs to the glycosyltransferase 51 family.</text>
</comment>
<evidence type="ECO:0000256" key="6">
    <source>
        <dbReference type="ARBA" id="ARBA00022670"/>
    </source>
</evidence>
<dbReference type="SUPFAM" id="SSF53955">
    <property type="entry name" value="Lysozyme-like"/>
    <property type="match status" value="1"/>
</dbReference>
<evidence type="ECO:0000256" key="18">
    <source>
        <dbReference type="ARBA" id="ARBA00049902"/>
    </source>
</evidence>
<dbReference type="InterPro" id="IPR023346">
    <property type="entry name" value="Lysozyme-like_dom_sf"/>
</dbReference>
<comment type="pathway">
    <text evidence="2">Cell wall biogenesis; peptidoglycan biosynthesis.</text>
</comment>
<keyword evidence="12" id="KW-0573">Peptidoglycan synthesis</keyword>
<evidence type="ECO:0000313" key="23">
    <source>
        <dbReference type="EMBL" id="HGV54610.1"/>
    </source>
</evidence>
<dbReference type="Gene3D" id="1.10.3810.10">
    <property type="entry name" value="Biosynthetic peptidoglycan transglycosylase-like"/>
    <property type="match status" value="1"/>
</dbReference>
<keyword evidence="10" id="KW-0378">Hydrolase</keyword>
<evidence type="ECO:0000256" key="2">
    <source>
        <dbReference type="ARBA" id="ARBA00004752"/>
    </source>
</evidence>
<name>A0A832LWS5_9BACT</name>
<evidence type="ECO:0000256" key="11">
    <source>
        <dbReference type="ARBA" id="ARBA00022960"/>
    </source>
</evidence>
<feature type="domain" description="Glycosyl transferase family 51" evidence="22">
    <location>
        <begin position="56"/>
        <end position="230"/>
    </location>
</feature>
<keyword evidence="11" id="KW-0133">Cell shape</keyword>
<dbReference type="PANTHER" id="PTHR32282:SF27">
    <property type="entry name" value="PENICILLIN-BINDING PROTEIN 1A"/>
    <property type="match status" value="1"/>
</dbReference>
<evidence type="ECO:0000256" key="17">
    <source>
        <dbReference type="ARBA" id="ARBA00044770"/>
    </source>
</evidence>
<keyword evidence="5" id="KW-0121">Carboxypeptidase</keyword>
<dbReference type="FunFam" id="1.10.3810.10:FF:000003">
    <property type="entry name" value="Penicillin-binding protein 1a"/>
    <property type="match status" value="1"/>
</dbReference>
<dbReference type="Pfam" id="PF00912">
    <property type="entry name" value="Transgly"/>
    <property type="match status" value="1"/>
</dbReference>
<evidence type="ECO:0000256" key="13">
    <source>
        <dbReference type="ARBA" id="ARBA00022989"/>
    </source>
</evidence>
<dbReference type="GO" id="GO:0030288">
    <property type="term" value="C:outer membrane-bounded periplasmic space"/>
    <property type="evidence" value="ECO:0007669"/>
    <property type="project" value="TreeGrafter"/>
</dbReference>
<comment type="pathway">
    <text evidence="19">Glycan biosynthesis.</text>
</comment>
<comment type="catalytic activity">
    <reaction evidence="18">
        <text>[GlcNAc-(1-&gt;4)-Mur2Ac(oyl-L-Ala-gamma-D-Glu-L-Lys-D-Ala-D-Ala)](n)-di-trans,octa-cis-undecaprenyl diphosphate + beta-D-GlcNAc-(1-&gt;4)-Mur2Ac(oyl-L-Ala-gamma-D-Glu-L-Lys-D-Ala-D-Ala)-di-trans,octa-cis-undecaprenyl diphosphate = [GlcNAc-(1-&gt;4)-Mur2Ac(oyl-L-Ala-gamma-D-Glu-L-Lys-D-Ala-D-Ala)](n+1)-di-trans,octa-cis-undecaprenyl diphosphate + di-trans,octa-cis-undecaprenyl diphosphate + H(+)</text>
        <dbReference type="Rhea" id="RHEA:23708"/>
        <dbReference type="Rhea" id="RHEA-COMP:9602"/>
        <dbReference type="Rhea" id="RHEA-COMP:9603"/>
        <dbReference type="ChEBI" id="CHEBI:15378"/>
        <dbReference type="ChEBI" id="CHEBI:58405"/>
        <dbReference type="ChEBI" id="CHEBI:60033"/>
        <dbReference type="ChEBI" id="CHEBI:78435"/>
        <dbReference type="EC" id="2.4.99.28"/>
    </reaction>
</comment>
<accession>A0A832LWS5</accession>
<keyword evidence="14 20" id="KW-0472">Membrane</keyword>
<dbReference type="InterPro" id="IPR001264">
    <property type="entry name" value="Glyco_trans_51"/>
</dbReference>
<dbReference type="GO" id="GO:0009252">
    <property type="term" value="P:peptidoglycan biosynthetic process"/>
    <property type="evidence" value="ECO:0007669"/>
    <property type="project" value="UniProtKB-KW"/>
</dbReference>
<evidence type="ECO:0000256" key="9">
    <source>
        <dbReference type="ARBA" id="ARBA00022692"/>
    </source>
</evidence>
<evidence type="ECO:0000256" key="16">
    <source>
        <dbReference type="ARBA" id="ARBA00023316"/>
    </source>
</evidence>
<dbReference type="InterPro" id="IPR012338">
    <property type="entry name" value="Beta-lactam/transpept-like"/>
</dbReference>
<keyword evidence="7" id="KW-0328">Glycosyltransferase</keyword>
<evidence type="ECO:0000256" key="4">
    <source>
        <dbReference type="ARBA" id="ARBA00007739"/>
    </source>
</evidence>
<dbReference type="InterPro" id="IPR001460">
    <property type="entry name" value="PCN-bd_Tpept"/>
</dbReference>
<evidence type="ECO:0000256" key="14">
    <source>
        <dbReference type="ARBA" id="ARBA00023136"/>
    </source>
</evidence>
<dbReference type="PANTHER" id="PTHR32282">
    <property type="entry name" value="BINDING PROTEIN TRANSPEPTIDASE, PUTATIVE-RELATED"/>
    <property type="match status" value="1"/>
</dbReference>
<sequence>MNSVLKLIGLILLVFVLFLGILSIVLYLYLKISLPSISKLKNYQPKQAILVVDYQGRVIGYLGEERRIYVPLQKIPPHVVKAFLAAEDANFYKHKGIDFFSLIRALFKNLISGKIVQGGSTITQQVAKSLLLTPERTFSRKFKEMILAWQMEKHLTKDEILNIYINHIYLGEGAYGVEAAALTYFGKHVWELDLLEAATLAGLPPGPVRYSPLNNPQAALARRNYVLRRMAEVGFISYELANQLATRPIQLNPRNVNIPAHSAYFMDVVKAELERLLPKEVLEWGGLRVVTTLDVEWQKKGTEAMVKTLLKQYKGDPPEISAVCISNADGGVRFLLGGKDYLSSSFNRALLGKRQAGSAFKPFIWAEALEKGLLRPDSILPDEPITLPGADAGKDWSPGNYDGKYLGPISLKQALAQSRNTVAVRIAVILGLENLNDLVKRADFKFTPPINLSIALGTYEVTPLELTAAFTVFPTLGKKWTPRFIEAIYDKIYDGREIYRTQATSKEVFSPETMSIMNEFLQEVIRSGTGKCAAALGVPAGGKTGTTQDYKDAWFVAFTADYTCGVWVGYDKVRTLLKGETGGKIACPLWLSLMQSISHTPKPLPHYVPPNLLEGSSSEN</sequence>
<evidence type="ECO:0000256" key="5">
    <source>
        <dbReference type="ARBA" id="ARBA00022645"/>
    </source>
</evidence>
<comment type="subcellular location">
    <subcellularLocation>
        <location evidence="1">Membrane</location>
    </subcellularLocation>
</comment>
<evidence type="ECO:0000256" key="15">
    <source>
        <dbReference type="ARBA" id="ARBA00023268"/>
    </source>
</evidence>
<evidence type="ECO:0000256" key="12">
    <source>
        <dbReference type="ARBA" id="ARBA00022984"/>
    </source>
</evidence>
<proteinExistence type="inferred from homology"/>
<dbReference type="Pfam" id="PF00905">
    <property type="entry name" value="Transpeptidase"/>
    <property type="match status" value="1"/>
</dbReference>
<evidence type="ECO:0000259" key="21">
    <source>
        <dbReference type="Pfam" id="PF00905"/>
    </source>
</evidence>
<protein>
    <recommendedName>
        <fullName evidence="17">peptidoglycan glycosyltransferase</fullName>
        <ecNumber evidence="17">2.4.99.28</ecNumber>
    </recommendedName>
</protein>
<dbReference type="Gene3D" id="3.40.710.10">
    <property type="entry name" value="DD-peptidase/beta-lactamase superfamily"/>
    <property type="match status" value="1"/>
</dbReference>
<comment type="similarity">
    <text evidence="3">In the C-terminal section; belongs to the transpeptidase family.</text>
</comment>
<dbReference type="EC" id="2.4.99.28" evidence="17"/>
<keyword evidence="6" id="KW-0645">Protease</keyword>
<evidence type="ECO:0000259" key="22">
    <source>
        <dbReference type="Pfam" id="PF00912"/>
    </source>
</evidence>
<dbReference type="GO" id="GO:0006508">
    <property type="term" value="P:proteolysis"/>
    <property type="evidence" value="ECO:0007669"/>
    <property type="project" value="UniProtKB-KW"/>
</dbReference>
<dbReference type="GO" id="GO:0016020">
    <property type="term" value="C:membrane"/>
    <property type="evidence" value="ECO:0007669"/>
    <property type="project" value="UniProtKB-SubCell"/>
</dbReference>
<feature type="transmembrane region" description="Helical" evidence="20">
    <location>
        <begin position="7"/>
        <end position="30"/>
    </location>
</feature>
<evidence type="ECO:0000256" key="1">
    <source>
        <dbReference type="ARBA" id="ARBA00004370"/>
    </source>
</evidence>
<dbReference type="AlphaFoldDB" id="A0A832LWS5"/>
<keyword evidence="9 20" id="KW-0812">Transmembrane</keyword>
<reference evidence="23" key="1">
    <citation type="journal article" date="2020" name="mSystems">
        <title>Genome- and Community-Level Interaction Insights into Carbon Utilization and Element Cycling Functions of Hydrothermarchaeota in Hydrothermal Sediment.</title>
        <authorList>
            <person name="Zhou Z."/>
            <person name="Liu Y."/>
            <person name="Xu W."/>
            <person name="Pan J."/>
            <person name="Luo Z.H."/>
            <person name="Li M."/>
        </authorList>
    </citation>
    <scope>NUCLEOTIDE SEQUENCE [LARGE SCALE GENOMIC DNA]</scope>
    <source>
        <strain evidence="23">SpSt-605</strain>
    </source>
</reference>
<keyword evidence="16" id="KW-0961">Cell wall biogenesis/degradation</keyword>
<evidence type="ECO:0000256" key="19">
    <source>
        <dbReference type="ARBA" id="ARBA00060592"/>
    </source>
</evidence>
<keyword evidence="15" id="KW-0511">Multifunctional enzyme</keyword>
<organism evidence="23">
    <name type="scientific">Caldimicrobium thiodismutans</name>
    <dbReference type="NCBI Taxonomy" id="1653476"/>
    <lineage>
        <taxon>Bacteria</taxon>
        <taxon>Pseudomonadati</taxon>
        <taxon>Thermodesulfobacteriota</taxon>
        <taxon>Thermodesulfobacteria</taxon>
        <taxon>Thermodesulfobacteriales</taxon>
        <taxon>Thermodesulfobacteriaceae</taxon>
        <taxon>Caldimicrobium</taxon>
    </lineage>
</organism>
<dbReference type="GO" id="GO:0004180">
    <property type="term" value="F:carboxypeptidase activity"/>
    <property type="evidence" value="ECO:0007669"/>
    <property type="project" value="UniProtKB-KW"/>
</dbReference>
<evidence type="ECO:0000256" key="20">
    <source>
        <dbReference type="SAM" id="Phobius"/>
    </source>
</evidence>
<keyword evidence="8" id="KW-0808">Transferase</keyword>
<dbReference type="InterPro" id="IPR036950">
    <property type="entry name" value="PBP_transglycosylase"/>
</dbReference>
<dbReference type="NCBIfam" id="TIGR02074">
    <property type="entry name" value="PBP_1a_fam"/>
    <property type="match status" value="1"/>
</dbReference>
<gene>
    <name evidence="23" type="ORF">ENT73_00790</name>
</gene>
<dbReference type="GO" id="GO:0008658">
    <property type="term" value="F:penicillin binding"/>
    <property type="evidence" value="ECO:0007669"/>
    <property type="project" value="InterPro"/>
</dbReference>
<evidence type="ECO:0000256" key="8">
    <source>
        <dbReference type="ARBA" id="ARBA00022679"/>
    </source>
</evidence>
<dbReference type="EMBL" id="DSZU01000017">
    <property type="protein sequence ID" value="HGV54610.1"/>
    <property type="molecule type" value="Genomic_DNA"/>
</dbReference>
<dbReference type="GO" id="GO:0071555">
    <property type="term" value="P:cell wall organization"/>
    <property type="evidence" value="ECO:0007669"/>
    <property type="project" value="UniProtKB-KW"/>
</dbReference>
<dbReference type="GO" id="GO:0008955">
    <property type="term" value="F:peptidoglycan glycosyltransferase activity"/>
    <property type="evidence" value="ECO:0007669"/>
    <property type="project" value="UniProtKB-EC"/>
</dbReference>
<dbReference type="InterPro" id="IPR050396">
    <property type="entry name" value="Glycosyltr_51/Transpeptidase"/>
</dbReference>
<keyword evidence="13 20" id="KW-1133">Transmembrane helix</keyword>
<dbReference type="GO" id="GO:0008360">
    <property type="term" value="P:regulation of cell shape"/>
    <property type="evidence" value="ECO:0007669"/>
    <property type="project" value="UniProtKB-KW"/>
</dbReference>
<dbReference type="SUPFAM" id="SSF56601">
    <property type="entry name" value="beta-lactamase/transpeptidase-like"/>
    <property type="match status" value="1"/>
</dbReference>